<reference evidence="2 3" key="1">
    <citation type="submission" date="2018-05" db="EMBL/GenBank/DDBJ databases">
        <title>Evolution of GPA BGCs.</title>
        <authorList>
            <person name="Waglechner N."/>
            <person name="Wright G.D."/>
        </authorList>
    </citation>
    <scope>NUCLEOTIDE SEQUENCE [LARGE SCALE GENOMIC DNA]</scope>
    <source>
        <strain evidence="2 3">A82846</strain>
    </source>
</reference>
<comment type="caution">
    <text evidence="2">The sequence shown here is derived from an EMBL/GenBank/DDBJ whole genome shotgun (WGS) entry which is preliminary data.</text>
</comment>
<dbReference type="GO" id="GO:0031177">
    <property type="term" value="F:phosphopantetheine binding"/>
    <property type="evidence" value="ECO:0007669"/>
    <property type="project" value="TreeGrafter"/>
</dbReference>
<proteinExistence type="predicted"/>
<dbReference type="Pfam" id="PF00668">
    <property type="entry name" value="Condensation"/>
    <property type="match status" value="1"/>
</dbReference>
<sequence length="388" mass="43550">MMIKPLSVWHRFALSFNDARPEYSTGPWFTMNAVVEVRGPLDVSRLDRAFQDLVKRNDLLRTRLEDGKQVIRPDVPVKLELFDDDELLHVPVDAGSLTPIRLRLRRIETDQHMLCLHIHHLMADPVTLWALLDELAALYRGPLPAPLAQYWQYAEEQEHLLANGRAAAEEWWQKFAGIGEFAGPPDTPAENFALRQRILDADEVREMERFSRAHRGSMFVSVLAGFAVAMEPFLWPGDHVLFNTLFSRRNRREWRALPGPCTVPAYIPLPRPPASLSGEYVAAVRDVVLGAQQHVMDPPTTAACPFVEYLMDARPQALAFGEAMGAVVDAAGPRDIGRAGALGIRARRTSDGELFVHLSGNGIGWSKERVLTVCEKLPWRSPISTEVS</sequence>
<dbReference type="GO" id="GO:0008610">
    <property type="term" value="P:lipid biosynthetic process"/>
    <property type="evidence" value="ECO:0007669"/>
    <property type="project" value="UniProtKB-ARBA"/>
</dbReference>
<evidence type="ECO:0000313" key="3">
    <source>
        <dbReference type="Proteomes" id="UP000287547"/>
    </source>
</evidence>
<dbReference type="PANTHER" id="PTHR45527:SF1">
    <property type="entry name" value="FATTY ACID SYNTHASE"/>
    <property type="match status" value="1"/>
</dbReference>
<gene>
    <name evidence="2" type="ORF">DMH04_11985</name>
</gene>
<dbReference type="GO" id="GO:0044550">
    <property type="term" value="P:secondary metabolite biosynthetic process"/>
    <property type="evidence" value="ECO:0007669"/>
    <property type="project" value="TreeGrafter"/>
</dbReference>
<dbReference type="GO" id="GO:0043041">
    <property type="term" value="P:amino acid activation for nonribosomal peptide biosynthetic process"/>
    <property type="evidence" value="ECO:0007669"/>
    <property type="project" value="TreeGrafter"/>
</dbReference>
<dbReference type="RefSeq" id="WP_125726580.1">
    <property type="nucleotide sequence ID" value="NZ_QHKI01000007.1"/>
</dbReference>
<evidence type="ECO:0000313" key="2">
    <source>
        <dbReference type="EMBL" id="RSM86962.1"/>
    </source>
</evidence>
<dbReference type="PANTHER" id="PTHR45527">
    <property type="entry name" value="NONRIBOSOMAL PEPTIDE SYNTHETASE"/>
    <property type="match status" value="1"/>
</dbReference>
<dbReference type="InterPro" id="IPR023213">
    <property type="entry name" value="CAT-like_dom_sf"/>
</dbReference>
<dbReference type="Proteomes" id="UP000287547">
    <property type="component" value="Unassembled WGS sequence"/>
</dbReference>
<feature type="domain" description="Condensation" evidence="1">
    <location>
        <begin position="29"/>
        <end position="260"/>
    </location>
</feature>
<dbReference type="InterPro" id="IPR001242">
    <property type="entry name" value="Condensation_dom"/>
</dbReference>
<name>A0A428ZFT8_KIBAR</name>
<evidence type="ECO:0000259" key="1">
    <source>
        <dbReference type="Pfam" id="PF00668"/>
    </source>
</evidence>
<organism evidence="2 3">
    <name type="scientific">Kibdelosporangium aridum</name>
    <dbReference type="NCBI Taxonomy" id="2030"/>
    <lineage>
        <taxon>Bacteria</taxon>
        <taxon>Bacillati</taxon>
        <taxon>Actinomycetota</taxon>
        <taxon>Actinomycetes</taxon>
        <taxon>Pseudonocardiales</taxon>
        <taxon>Pseudonocardiaceae</taxon>
        <taxon>Kibdelosporangium</taxon>
    </lineage>
</organism>
<dbReference type="Gene3D" id="3.30.559.10">
    <property type="entry name" value="Chloramphenicol acetyltransferase-like domain"/>
    <property type="match status" value="1"/>
</dbReference>
<protein>
    <recommendedName>
        <fullName evidence="1">Condensation domain-containing protein</fullName>
    </recommendedName>
</protein>
<dbReference type="GO" id="GO:0005737">
    <property type="term" value="C:cytoplasm"/>
    <property type="evidence" value="ECO:0007669"/>
    <property type="project" value="TreeGrafter"/>
</dbReference>
<accession>A0A428ZFT8</accession>
<dbReference type="SUPFAM" id="SSF52777">
    <property type="entry name" value="CoA-dependent acyltransferases"/>
    <property type="match status" value="2"/>
</dbReference>
<dbReference type="Gene3D" id="3.30.559.30">
    <property type="entry name" value="Nonribosomal peptide synthetase, condensation domain"/>
    <property type="match status" value="1"/>
</dbReference>
<dbReference type="GO" id="GO:0003824">
    <property type="term" value="F:catalytic activity"/>
    <property type="evidence" value="ECO:0007669"/>
    <property type="project" value="InterPro"/>
</dbReference>
<dbReference type="AlphaFoldDB" id="A0A428ZFT8"/>
<dbReference type="OrthoDB" id="3806954at2"/>
<dbReference type="EMBL" id="QHKI01000007">
    <property type="protein sequence ID" value="RSM86962.1"/>
    <property type="molecule type" value="Genomic_DNA"/>
</dbReference>